<protein>
    <submittedName>
        <fullName evidence="2">Uncharacterized protein</fullName>
    </submittedName>
</protein>
<gene>
    <name evidence="2" type="ORF">GGR32_000233</name>
</gene>
<reference evidence="2 3" key="1">
    <citation type="submission" date="2020-08" db="EMBL/GenBank/DDBJ databases">
        <title>Genomic Encyclopedia of Type Strains, Phase IV (KMG-IV): sequencing the most valuable type-strain genomes for metagenomic binning, comparative biology and taxonomic classification.</title>
        <authorList>
            <person name="Goeker M."/>
        </authorList>
    </citation>
    <scope>NUCLEOTIDE SEQUENCE [LARGE SCALE GENOMIC DNA]</scope>
    <source>
        <strain evidence="2 3">DSM 29568</strain>
    </source>
</reference>
<accession>A0A840ELI8</accession>
<evidence type="ECO:0000256" key="1">
    <source>
        <dbReference type="SAM" id="Coils"/>
    </source>
</evidence>
<evidence type="ECO:0000313" key="2">
    <source>
        <dbReference type="EMBL" id="MBB4117961.1"/>
    </source>
</evidence>
<evidence type="ECO:0000313" key="3">
    <source>
        <dbReference type="Proteomes" id="UP000553034"/>
    </source>
</evidence>
<proteinExistence type="predicted"/>
<comment type="caution">
    <text evidence="2">The sequence shown here is derived from an EMBL/GenBank/DDBJ whole genome shotgun (WGS) entry which is preliminary data.</text>
</comment>
<sequence length="179" mass="20785">MKIKNIFGILLLLTLLTSCKKESPHEIVEKTVLNANLLMASYGSQYFQQLEALERSGNLMYLSKNGEMQPATYSQYLKKVSIPEIENIIAEVEALQVDEDSKPLIDSSLDLFKLCLDFYETDYPKIVLMYDENKPRKKIIDKVRKFEEEHYQAFEEKNAKLDEEAKKYAENNGVKLKFV</sequence>
<keyword evidence="1" id="KW-0175">Coiled coil</keyword>
<dbReference type="PROSITE" id="PS51257">
    <property type="entry name" value="PROKAR_LIPOPROTEIN"/>
    <property type="match status" value="1"/>
</dbReference>
<name>A0A840ELI8_9FLAO</name>
<dbReference type="Proteomes" id="UP000553034">
    <property type="component" value="Unassembled WGS sequence"/>
</dbReference>
<feature type="coiled-coil region" evidence="1">
    <location>
        <begin position="144"/>
        <end position="171"/>
    </location>
</feature>
<dbReference type="EMBL" id="JACIFO010000001">
    <property type="protein sequence ID" value="MBB4117961.1"/>
    <property type="molecule type" value="Genomic_DNA"/>
</dbReference>
<dbReference type="AlphaFoldDB" id="A0A840ELI8"/>
<organism evidence="2 3">
    <name type="scientific">Mesonia hippocampi</name>
    <dbReference type="NCBI Taxonomy" id="1628250"/>
    <lineage>
        <taxon>Bacteria</taxon>
        <taxon>Pseudomonadati</taxon>
        <taxon>Bacteroidota</taxon>
        <taxon>Flavobacteriia</taxon>
        <taxon>Flavobacteriales</taxon>
        <taxon>Flavobacteriaceae</taxon>
        <taxon>Mesonia</taxon>
    </lineage>
</organism>
<keyword evidence="3" id="KW-1185">Reference proteome</keyword>
<dbReference type="RefSeq" id="WP_183475608.1">
    <property type="nucleotide sequence ID" value="NZ_JACIFO010000001.1"/>
</dbReference>